<dbReference type="GO" id="GO:0005634">
    <property type="term" value="C:nucleus"/>
    <property type="evidence" value="ECO:0007669"/>
    <property type="project" value="TreeGrafter"/>
</dbReference>
<accession>A0AAN6ZC08</accession>
<evidence type="ECO:0000256" key="1">
    <source>
        <dbReference type="ARBA" id="ARBA00011065"/>
    </source>
</evidence>
<evidence type="ECO:0000256" key="4">
    <source>
        <dbReference type="ARBA" id="ARBA00022776"/>
    </source>
</evidence>
<evidence type="ECO:0000256" key="7">
    <source>
        <dbReference type="ARBA" id="ARBA00023306"/>
    </source>
</evidence>
<gene>
    <name evidence="13" type="ORF">BT67DRAFT_87491</name>
</gene>
<dbReference type="PANTHER" id="PTHR10828:SF17">
    <property type="entry name" value="PROTEIN-TYROSINE-PHOSPHATASE"/>
    <property type="match status" value="1"/>
</dbReference>
<sequence length="551" mass="61536">METSSPLAALRPAPPTSFGQGNIFVPHLMPSPLGPFSFQRPNPEYFNLKTVRGSSPAASLAADLSQNFKLNDASPMFPTPRRALFTTATMMDAFEGRGKRGYQYVTTPPLPASSPLHADMMDMDMSPLPHKAPFVAHIEVQSPTPGADDIMLESPAPRPSSMEPGKLNVADRRKLCLRRPSLNRNKNFSSCGVAARPQGENQPPPFRFDAGSDRPLGSSPSPSMSLSECFESSPPQERRPRSANSPCSMAVSRPKLQFNSLNGMSGVRNGSPITSHARKNSNPFLRPRKQYRRSLSMFENPDDIVKSKREGMPSVPSALQSVVDLDENQDPVLPHFFPEDHNDSIPRISRSTMLEVLDGKYSEHFAQKMVIDCRFEYEYEGGHIDGAINYNDKELLAGHLFRTPMEGRTLLIFHCEYSAHRAPIMARHIRAEDRTINAEHYPRLTYPEIYILEGGYSTFFGDHRERCYPQAYVEMNAAEHVNTCEREMSRLRQNRRGLGRAATYAFGEQDRALQGSPTAPSRVNPREDFSIALGASPFGTDRAQARRMVSF</sequence>
<dbReference type="EMBL" id="MU853418">
    <property type="protein sequence ID" value="KAK4132381.1"/>
    <property type="molecule type" value="Genomic_DNA"/>
</dbReference>
<dbReference type="Proteomes" id="UP001304895">
    <property type="component" value="Unassembled WGS sequence"/>
</dbReference>
<reference evidence="13" key="1">
    <citation type="journal article" date="2023" name="Mol. Phylogenet. Evol.">
        <title>Genome-scale phylogeny and comparative genomics of the fungal order Sordariales.</title>
        <authorList>
            <person name="Hensen N."/>
            <person name="Bonometti L."/>
            <person name="Westerberg I."/>
            <person name="Brannstrom I.O."/>
            <person name="Guillou S."/>
            <person name="Cros-Aarteil S."/>
            <person name="Calhoun S."/>
            <person name="Haridas S."/>
            <person name="Kuo A."/>
            <person name="Mondo S."/>
            <person name="Pangilinan J."/>
            <person name="Riley R."/>
            <person name="LaButti K."/>
            <person name="Andreopoulos B."/>
            <person name="Lipzen A."/>
            <person name="Chen C."/>
            <person name="Yan M."/>
            <person name="Daum C."/>
            <person name="Ng V."/>
            <person name="Clum A."/>
            <person name="Steindorff A."/>
            <person name="Ohm R.A."/>
            <person name="Martin F."/>
            <person name="Silar P."/>
            <person name="Natvig D.O."/>
            <person name="Lalanne C."/>
            <person name="Gautier V."/>
            <person name="Ament-Velasquez S.L."/>
            <person name="Kruys A."/>
            <person name="Hutchinson M.I."/>
            <person name="Powell A.J."/>
            <person name="Barry K."/>
            <person name="Miller A.N."/>
            <person name="Grigoriev I.V."/>
            <person name="Debuchy R."/>
            <person name="Gladieux P."/>
            <person name="Hiltunen Thoren M."/>
            <person name="Johannesson H."/>
        </authorList>
    </citation>
    <scope>NUCLEOTIDE SEQUENCE</scope>
    <source>
        <strain evidence="13">CBS 123565</strain>
    </source>
</reference>
<evidence type="ECO:0000256" key="5">
    <source>
        <dbReference type="ARBA" id="ARBA00022801"/>
    </source>
</evidence>
<comment type="function">
    <text evidence="10">Tyrosine protein phosphatase which functions as a dosage-dependent inducer of mitotic progression.</text>
</comment>
<dbReference type="EC" id="3.1.3.48" evidence="2 10"/>
<dbReference type="SMART" id="SM00450">
    <property type="entry name" value="RHOD"/>
    <property type="match status" value="1"/>
</dbReference>
<feature type="region of interest" description="Disordered" evidence="11">
    <location>
        <begin position="144"/>
        <end position="171"/>
    </location>
</feature>
<dbReference type="Pfam" id="PF00581">
    <property type="entry name" value="Rhodanese"/>
    <property type="match status" value="1"/>
</dbReference>
<comment type="similarity">
    <text evidence="1 10">Belongs to the MPI phosphatase family.</text>
</comment>
<evidence type="ECO:0000259" key="12">
    <source>
        <dbReference type="PROSITE" id="PS50206"/>
    </source>
</evidence>
<dbReference type="SUPFAM" id="SSF52821">
    <property type="entry name" value="Rhodanese/Cell cycle control phosphatase"/>
    <property type="match status" value="1"/>
</dbReference>
<dbReference type="InterPro" id="IPR001763">
    <property type="entry name" value="Rhodanese-like_dom"/>
</dbReference>
<dbReference type="Gene3D" id="3.40.250.10">
    <property type="entry name" value="Rhodanese-like domain"/>
    <property type="match status" value="1"/>
</dbReference>
<dbReference type="FunFam" id="3.40.250.10:FF:000021">
    <property type="entry name" value="M-phase inducer phosphatase cdc-25.2"/>
    <property type="match status" value="1"/>
</dbReference>
<evidence type="ECO:0000256" key="2">
    <source>
        <dbReference type="ARBA" id="ARBA00013064"/>
    </source>
</evidence>
<dbReference type="GO" id="GO:0000086">
    <property type="term" value="P:G2/M transition of mitotic cell cycle"/>
    <property type="evidence" value="ECO:0007669"/>
    <property type="project" value="TreeGrafter"/>
</dbReference>
<keyword evidence="6 10" id="KW-0904">Protein phosphatase</keyword>
<dbReference type="PROSITE" id="PS50206">
    <property type="entry name" value="RHODANESE_3"/>
    <property type="match status" value="1"/>
</dbReference>
<dbReference type="PRINTS" id="PR00716">
    <property type="entry name" value="MPIPHPHTASE"/>
</dbReference>
<feature type="region of interest" description="Disordered" evidence="11">
    <location>
        <begin position="186"/>
        <end position="249"/>
    </location>
</feature>
<evidence type="ECO:0000256" key="6">
    <source>
        <dbReference type="ARBA" id="ARBA00022912"/>
    </source>
</evidence>
<protein>
    <recommendedName>
        <fullName evidence="9 10">M-phase inducer phosphatase</fullName>
        <ecNumber evidence="2 10">3.1.3.48</ecNumber>
    </recommendedName>
</protein>
<reference evidence="13" key="2">
    <citation type="submission" date="2023-05" db="EMBL/GenBank/DDBJ databases">
        <authorList>
            <consortium name="Lawrence Berkeley National Laboratory"/>
            <person name="Steindorff A."/>
            <person name="Hensen N."/>
            <person name="Bonometti L."/>
            <person name="Westerberg I."/>
            <person name="Brannstrom I.O."/>
            <person name="Guillou S."/>
            <person name="Cros-Aarteil S."/>
            <person name="Calhoun S."/>
            <person name="Haridas S."/>
            <person name="Kuo A."/>
            <person name="Mondo S."/>
            <person name="Pangilinan J."/>
            <person name="Riley R."/>
            <person name="Labutti K."/>
            <person name="Andreopoulos B."/>
            <person name="Lipzen A."/>
            <person name="Chen C."/>
            <person name="Yanf M."/>
            <person name="Daum C."/>
            <person name="Ng V."/>
            <person name="Clum A."/>
            <person name="Ohm R."/>
            <person name="Martin F."/>
            <person name="Silar P."/>
            <person name="Natvig D."/>
            <person name="Lalanne C."/>
            <person name="Gautier V."/>
            <person name="Ament-Velasquez S.L."/>
            <person name="Kruys A."/>
            <person name="Hutchinson M.I."/>
            <person name="Powell A.J."/>
            <person name="Barry K."/>
            <person name="Miller A.N."/>
            <person name="Grigoriev I.V."/>
            <person name="Debuchy R."/>
            <person name="Gladieux P."/>
            <person name="Thoren M.H."/>
            <person name="Johannesson H."/>
        </authorList>
    </citation>
    <scope>NUCLEOTIDE SEQUENCE</scope>
    <source>
        <strain evidence="13">CBS 123565</strain>
    </source>
</reference>
<comment type="caution">
    <text evidence="13">The sequence shown here is derived from an EMBL/GenBank/DDBJ whole genome shotgun (WGS) entry which is preliminary data.</text>
</comment>
<keyword evidence="3 10" id="KW-0132">Cell division</keyword>
<dbReference type="GO" id="GO:0004725">
    <property type="term" value="F:protein tyrosine phosphatase activity"/>
    <property type="evidence" value="ECO:0007669"/>
    <property type="project" value="UniProtKB-UniRule"/>
</dbReference>
<evidence type="ECO:0000313" key="14">
    <source>
        <dbReference type="Proteomes" id="UP001304895"/>
    </source>
</evidence>
<name>A0AAN6ZC08_9PEZI</name>
<dbReference type="GO" id="GO:0110032">
    <property type="term" value="P:positive regulation of G2/MI transition of meiotic cell cycle"/>
    <property type="evidence" value="ECO:0007669"/>
    <property type="project" value="TreeGrafter"/>
</dbReference>
<dbReference type="CDD" id="cd01530">
    <property type="entry name" value="Cdc25"/>
    <property type="match status" value="1"/>
</dbReference>
<evidence type="ECO:0000313" key="13">
    <source>
        <dbReference type="EMBL" id="KAK4132381.1"/>
    </source>
</evidence>
<dbReference type="GO" id="GO:0005737">
    <property type="term" value="C:cytoplasm"/>
    <property type="evidence" value="ECO:0007669"/>
    <property type="project" value="TreeGrafter"/>
</dbReference>
<feature type="domain" description="Rhodanese" evidence="12">
    <location>
        <begin position="364"/>
        <end position="468"/>
    </location>
</feature>
<dbReference type="GO" id="GO:0010971">
    <property type="term" value="P:positive regulation of G2/M transition of mitotic cell cycle"/>
    <property type="evidence" value="ECO:0007669"/>
    <property type="project" value="TreeGrafter"/>
</dbReference>
<organism evidence="13 14">
    <name type="scientific">Trichocladium antarcticum</name>
    <dbReference type="NCBI Taxonomy" id="1450529"/>
    <lineage>
        <taxon>Eukaryota</taxon>
        <taxon>Fungi</taxon>
        <taxon>Dikarya</taxon>
        <taxon>Ascomycota</taxon>
        <taxon>Pezizomycotina</taxon>
        <taxon>Sordariomycetes</taxon>
        <taxon>Sordariomycetidae</taxon>
        <taxon>Sordariales</taxon>
        <taxon>Chaetomiaceae</taxon>
        <taxon>Trichocladium</taxon>
    </lineage>
</organism>
<evidence type="ECO:0000256" key="3">
    <source>
        <dbReference type="ARBA" id="ARBA00022618"/>
    </source>
</evidence>
<dbReference type="InterPro" id="IPR000751">
    <property type="entry name" value="MPI_Phosphatase"/>
</dbReference>
<evidence type="ECO:0000256" key="11">
    <source>
        <dbReference type="SAM" id="MobiDB-lite"/>
    </source>
</evidence>
<dbReference type="AlphaFoldDB" id="A0AAN6ZC08"/>
<keyword evidence="4 10" id="KW-0498">Mitosis</keyword>
<keyword evidence="7 10" id="KW-0131">Cell cycle</keyword>
<dbReference type="GO" id="GO:0051301">
    <property type="term" value="P:cell division"/>
    <property type="evidence" value="ECO:0007669"/>
    <property type="project" value="UniProtKB-UniRule"/>
</dbReference>
<evidence type="ECO:0000256" key="10">
    <source>
        <dbReference type="RuleBase" id="RU368028"/>
    </source>
</evidence>
<proteinExistence type="inferred from homology"/>
<keyword evidence="14" id="KW-1185">Reference proteome</keyword>
<keyword evidence="5 10" id="KW-0378">Hydrolase</keyword>
<dbReference type="InterPro" id="IPR036873">
    <property type="entry name" value="Rhodanese-like_dom_sf"/>
</dbReference>
<evidence type="ECO:0000256" key="8">
    <source>
        <dbReference type="ARBA" id="ARBA00051722"/>
    </source>
</evidence>
<feature type="compositionally biased region" description="Low complexity" evidence="11">
    <location>
        <begin position="215"/>
        <end position="227"/>
    </location>
</feature>
<dbReference type="PANTHER" id="PTHR10828">
    <property type="entry name" value="M-PHASE INDUCER PHOSPHATASE DUAL SPECIFICITY PHOSPHATASE CDC25"/>
    <property type="match status" value="1"/>
</dbReference>
<comment type="catalytic activity">
    <reaction evidence="8 10">
        <text>O-phospho-L-tyrosyl-[protein] + H2O = L-tyrosyl-[protein] + phosphate</text>
        <dbReference type="Rhea" id="RHEA:10684"/>
        <dbReference type="Rhea" id="RHEA-COMP:10136"/>
        <dbReference type="Rhea" id="RHEA-COMP:20101"/>
        <dbReference type="ChEBI" id="CHEBI:15377"/>
        <dbReference type="ChEBI" id="CHEBI:43474"/>
        <dbReference type="ChEBI" id="CHEBI:46858"/>
        <dbReference type="ChEBI" id="CHEBI:61978"/>
        <dbReference type="EC" id="3.1.3.48"/>
    </reaction>
</comment>
<evidence type="ECO:0000256" key="9">
    <source>
        <dbReference type="ARBA" id="ARBA00067190"/>
    </source>
</evidence>